<proteinExistence type="predicted"/>
<accession>A0A1B9G4Q5</accession>
<feature type="repeat" description="PPR" evidence="2">
    <location>
        <begin position="559"/>
        <end position="593"/>
    </location>
</feature>
<evidence type="ECO:0000256" key="3">
    <source>
        <dbReference type="SAM" id="MobiDB-lite"/>
    </source>
</evidence>
<reference evidence="5" key="4">
    <citation type="submission" date="2024-02" db="EMBL/GenBank/DDBJ databases">
        <title>Comparative genomics of Cryptococcus and Kwoniella reveals pathogenesis evolution and contrasting modes of karyotype evolution via chromosome fusion or intercentromeric recombination.</title>
        <authorList>
            <person name="Coelho M.A."/>
            <person name="David-Palma M."/>
            <person name="Shea T."/>
            <person name="Bowers K."/>
            <person name="McGinley-Smith S."/>
            <person name="Mohammad A.W."/>
            <person name="Gnirke A."/>
            <person name="Yurkov A.M."/>
            <person name="Nowrousian M."/>
            <person name="Sun S."/>
            <person name="Cuomo C.A."/>
            <person name="Heitman J."/>
        </authorList>
    </citation>
    <scope>NUCLEOTIDE SEQUENCE</scope>
    <source>
        <strain evidence="5">CBS 10118</strain>
    </source>
</reference>
<dbReference type="VEuPathDB" id="FungiDB:I302_03669"/>
<dbReference type="EMBL" id="CP144541">
    <property type="protein sequence ID" value="WVW78343.1"/>
    <property type="molecule type" value="Genomic_DNA"/>
</dbReference>
<keyword evidence="1" id="KW-0677">Repeat</keyword>
<dbReference type="AlphaFoldDB" id="A0A1B9G4Q5"/>
<dbReference type="Pfam" id="PF13041">
    <property type="entry name" value="PPR_2"/>
    <property type="match status" value="1"/>
</dbReference>
<evidence type="ECO:0000313" key="6">
    <source>
        <dbReference type="Proteomes" id="UP000092730"/>
    </source>
</evidence>
<evidence type="ECO:0000313" key="5">
    <source>
        <dbReference type="EMBL" id="WVW78343.1"/>
    </source>
</evidence>
<dbReference type="Proteomes" id="UP000092730">
    <property type="component" value="Chromosome 1"/>
</dbReference>
<dbReference type="EMBL" id="KI894020">
    <property type="protein sequence ID" value="OCF25992.1"/>
    <property type="molecule type" value="Genomic_DNA"/>
</dbReference>
<dbReference type="NCBIfam" id="TIGR00756">
    <property type="entry name" value="PPR"/>
    <property type="match status" value="2"/>
</dbReference>
<sequence length="752" mass="85247">MRAPFARQASRRLLPSLQQFRPPLCSRCLRAIQIRNNTYRSGNPQRERVRKASAEFSSRDRDRYLTHSGPSSSRSGLSANDTAIKDNFNALLNPSSSSSPPSINLTDPRKAVEVIYPLIFRRDLRPLLDDHLEQVSTVLTSSTDNVQWTNEELRQVTTILSHCWARSISLRHSTEKVELFENNYAEFVIHQALRSDHEGLKLILDLWESSLERQVKLDYVLGKRLIIAWAVLRTTLALEESPEFSFLVKGSGRENPGDGPSEVLGSAVGENGPYLKEYRNLVKLSYRYEWSQQRITREIHALRRKENYEGIIALWEKFKKDVLSLPHGSNIGGWMSPTERNDILSLFLLTFKRSSIPSKSFDTQFNDVVAHCSKPYPRDIAHTLLALRARPGEAGSTAKVGQEVLSLDHEDTQRSGSGNALDNMRSLWEQTTEKDLKMYMIYLEGLGRMGDLAGLKDTWNELVKDQKAREIYMTDEKLAPSSPFPPTQALNQMISSCLLIPDGSSIAIDLFSQAVSPSSSIPINLITINTILRHHARQGDLPSMSALFTLAEKLNLKPDIITYTTLVQGLLRGGKIDLAKKVLDDMSSQGIAPNERMFSMLISDLSKLGSAKSLSHAEELLNLMIKNKMRVNEVTWTGLISGYFDNGWIKNGWDTITRMERQGTKLNRVGYNICFRHFSSGSREGGIMVLWDKMLRDGIKPNSDSYLLVLTHLVKERNWKDAEKVLDDMRRRGFKVEKGALQSIVNRVRDRR</sequence>
<feature type="region of interest" description="Disordered" evidence="3">
    <location>
        <begin position="39"/>
        <end position="80"/>
    </location>
</feature>
<dbReference type="PANTHER" id="PTHR47939:SF13">
    <property type="entry name" value="OS03G0201400 PROTEIN"/>
    <property type="match status" value="1"/>
</dbReference>
<evidence type="ECO:0000313" key="4">
    <source>
        <dbReference type="EMBL" id="OCF25992.1"/>
    </source>
</evidence>
<evidence type="ECO:0000256" key="1">
    <source>
        <dbReference type="ARBA" id="ARBA00022737"/>
    </source>
</evidence>
<dbReference type="InterPro" id="IPR050667">
    <property type="entry name" value="PPR-containing_protein"/>
</dbReference>
<dbReference type="Gene3D" id="1.25.40.10">
    <property type="entry name" value="Tetratricopeptide repeat domain"/>
    <property type="match status" value="2"/>
</dbReference>
<dbReference type="OrthoDB" id="185373at2759"/>
<dbReference type="PROSITE" id="PS51375">
    <property type="entry name" value="PPR"/>
    <property type="match status" value="3"/>
</dbReference>
<feature type="compositionally biased region" description="Basic and acidic residues" evidence="3">
    <location>
        <begin position="45"/>
        <end position="65"/>
    </location>
</feature>
<name>A0A1B9G4Q5_9TREE</name>
<evidence type="ECO:0000256" key="2">
    <source>
        <dbReference type="PROSITE-ProRule" id="PRU00708"/>
    </source>
</evidence>
<dbReference type="Pfam" id="PF13812">
    <property type="entry name" value="PPR_3"/>
    <property type="match status" value="1"/>
</dbReference>
<reference evidence="4" key="1">
    <citation type="submission" date="2013-07" db="EMBL/GenBank/DDBJ databases">
        <title>The Genome Sequence of Cryptococcus bestiolae CBS10118.</title>
        <authorList>
            <consortium name="The Broad Institute Genome Sequencing Platform"/>
            <person name="Cuomo C."/>
            <person name="Litvintseva A."/>
            <person name="Chen Y."/>
            <person name="Heitman J."/>
            <person name="Sun S."/>
            <person name="Springer D."/>
            <person name="Dromer F."/>
            <person name="Young S.K."/>
            <person name="Zeng Q."/>
            <person name="Gargeya S."/>
            <person name="Fitzgerald M."/>
            <person name="Abouelleil A."/>
            <person name="Alvarado L."/>
            <person name="Berlin A.M."/>
            <person name="Chapman S.B."/>
            <person name="Dewar J."/>
            <person name="Goldberg J."/>
            <person name="Griggs A."/>
            <person name="Gujja S."/>
            <person name="Hansen M."/>
            <person name="Howarth C."/>
            <person name="Imamovic A."/>
            <person name="Larimer J."/>
            <person name="McCowan C."/>
            <person name="Murphy C."/>
            <person name="Pearson M."/>
            <person name="Priest M."/>
            <person name="Roberts A."/>
            <person name="Saif S."/>
            <person name="Shea T."/>
            <person name="Sykes S."/>
            <person name="Wortman J."/>
            <person name="Nusbaum C."/>
            <person name="Birren B."/>
        </authorList>
    </citation>
    <scope>NUCLEOTIDE SEQUENCE [LARGE SCALE GENOMIC DNA]</scope>
    <source>
        <strain evidence="4">CBS 10118</strain>
    </source>
</reference>
<reference evidence="4" key="3">
    <citation type="submission" date="2014-01" db="EMBL/GenBank/DDBJ databases">
        <title>Evolution of pathogenesis and genome organization in the Tremellales.</title>
        <authorList>
            <person name="Cuomo C."/>
            <person name="Litvintseva A."/>
            <person name="Heitman J."/>
            <person name="Chen Y."/>
            <person name="Sun S."/>
            <person name="Springer D."/>
            <person name="Dromer F."/>
            <person name="Young S."/>
            <person name="Zeng Q."/>
            <person name="Chapman S."/>
            <person name="Gujja S."/>
            <person name="Saif S."/>
            <person name="Birren B."/>
        </authorList>
    </citation>
    <scope>NUCLEOTIDE SEQUENCE</scope>
    <source>
        <strain evidence="4">CBS 10118</strain>
    </source>
</reference>
<dbReference type="InterPro" id="IPR011990">
    <property type="entry name" value="TPR-like_helical_dom_sf"/>
</dbReference>
<protein>
    <recommendedName>
        <fullName evidence="7">Pentatricopeptide repeat domain-containing protein</fullName>
    </recommendedName>
</protein>
<keyword evidence="6" id="KW-1185">Reference proteome</keyword>
<dbReference type="KEGG" id="kbi:30208068"/>
<evidence type="ECO:0008006" key="7">
    <source>
        <dbReference type="Google" id="ProtNLM"/>
    </source>
</evidence>
<feature type="repeat" description="PPR" evidence="2">
    <location>
        <begin position="632"/>
        <end position="666"/>
    </location>
</feature>
<dbReference type="RefSeq" id="XP_019047062.1">
    <property type="nucleotide sequence ID" value="XM_019190314.1"/>
</dbReference>
<dbReference type="GeneID" id="30208068"/>
<reference evidence="5" key="2">
    <citation type="submission" date="2013-07" db="EMBL/GenBank/DDBJ databases">
        <authorList>
            <consortium name="The Broad Institute Genome Sequencing Platform"/>
            <person name="Cuomo C."/>
            <person name="Litvintseva A."/>
            <person name="Chen Y."/>
            <person name="Heitman J."/>
            <person name="Sun S."/>
            <person name="Springer D."/>
            <person name="Dromer F."/>
            <person name="Young S.K."/>
            <person name="Zeng Q."/>
            <person name="Gargeya S."/>
            <person name="Fitzgerald M."/>
            <person name="Abouelleil A."/>
            <person name="Alvarado L."/>
            <person name="Berlin A.M."/>
            <person name="Chapman S.B."/>
            <person name="Dewar J."/>
            <person name="Goldberg J."/>
            <person name="Griggs A."/>
            <person name="Gujja S."/>
            <person name="Hansen M."/>
            <person name="Howarth C."/>
            <person name="Imamovic A."/>
            <person name="Larimer J."/>
            <person name="McCowan C."/>
            <person name="Murphy C."/>
            <person name="Pearson M."/>
            <person name="Priest M."/>
            <person name="Roberts A."/>
            <person name="Saif S."/>
            <person name="Shea T."/>
            <person name="Sykes S."/>
            <person name="Wortman J."/>
            <person name="Nusbaum C."/>
            <person name="Birren B."/>
        </authorList>
    </citation>
    <scope>NUCLEOTIDE SEQUENCE</scope>
    <source>
        <strain evidence="5">CBS 10118</strain>
    </source>
</reference>
<dbReference type="Pfam" id="PF01535">
    <property type="entry name" value="PPR"/>
    <property type="match status" value="1"/>
</dbReference>
<dbReference type="InterPro" id="IPR002885">
    <property type="entry name" value="PPR_rpt"/>
</dbReference>
<feature type="repeat" description="PPR" evidence="2">
    <location>
        <begin position="702"/>
        <end position="736"/>
    </location>
</feature>
<organism evidence="4">
    <name type="scientific">Kwoniella bestiolae CBS 10118</name>
    <dbReference type="NCBI Taxonomy" id="1296100"/>
    <lineage>
        <taxon>Eukaryota</taxon>
        <taxon>Fungi</taxon>
        <taxon>Dikarya</taxon>
        <taxon>Basidiomycota</taxon>
        <taxon>Agaricomycotina</taxon>
        <taxon>Tremellomycetes</taxon>
        <taxon>Tremellales</taxon>
        <taxon>Cryptococcaceae</taxon>
        <taxon>Kwoniella</taxon>
    </lineage>
</organism>
<gene>
    <name evidence="4" type="ORF">I302_03669</name>
    <name evidence="5" type="ORF">I302_100297</name>
</gene>
<dbReference type="STRING" id="1296100.A0A1B9G4Q5"/>
<feature type="compositionally biased region" description="Low complexity" evidence="3">
    <location>
        <begin position="68"/>
        <end position="78"/>
    </location>
</feature>
<dbReference type="PANTHER" id="PTHR47939">
    <property type="entry name" value="MEMBRANE-ASSOCIATED SALT-INDUCIBLE PROTEIN-LIKE"/>
    <property type="match status" value="1"/>
</dbReference>